<reference evidence="9" key="1">
    <citation type="submission" date="2022-08" db="EMBL/GenBank/DDBJ databases">
        <title>Genomic Encyclopedia of Type Strains, Phase V (KMG-V): Genome sequencing to study the core and pangenomes of soil and plant-associated prokaryotes.</title>
        <authorList>
            <person name="Whitman W."/>
        </authorList>
    </citation>
    <scope>NUCLEOTIDE SEQUENCE</scope>
    <source>
        <strain evidence="9">0</strain>
        <strain evidence="10">SP3002</strain>
    </source>
</reference>
<dbReference type="CDD" id="cd01639">
    <property type="entry name" value="IMPase"/>
    <property type="match status" value="1"/>
</dbReference>
<evidence type="ECO:0000256" key="4">
    <source>
        <dbReference type="ARBA" id="ARBA00022723"/>
    </source>
</evidence>
<dbReference type="Pfam" id="PF00459">
    <property type="entry name" value="Inositol_P"/>
    <property type="match status" value="1"/>
</dbReference>
<feature type="binding site" evidence="7">
    <location>
        <position position="94"/>
    </location>
    <ligand>
        <name>Mg(2+)</name>
        <dbReference type="ChEBI" id="CHEBI:18420"/>
        <label>1</label>
        <note>catalytic</note>
    </ligand>
</feature>
<dbReference type="EC" id="3.1.3.25" evidence="8"/>
<name>A0A9X2Q271_9BACT</name>
<evidence type="ECO:0000256" key="3">
    <source>
        <dbReference type="ARBA" id="ARBA00009759"/>
    </source>
</evidence>
<evidence type="ECO:0000256" key="6">
    <source>
        <dbReference type="ARBA" id="ARBA00022842"/>
    </source>
</evidence>
<dbReference type="GO" id="GO:0046854">
    <property type="term" value="P:phosphatidylinositol phosphate biosynthetic process"/>
    <property type="evidence" value="ECO:0007669"/>
    <property type="project" value="InterPro"/>
</dbReference>
<dbReference type="Proteomes" id="UP001155110">
    <property type="component" value="Unassembled WGS sequence"/>
</dbReference>
<dbReference type="RefSeq" id="WP_112903072.1">
    <property type="nucleotide sequence ID" value="NZ_CALTRV010000002.1"/>
</dbReference>
<dbReference type="PRINTS" id="PR01959">
    <property type="entry name" value="SBIMPHPHTASE"/>
</dbReference>
<dbReference type="AlphaFoldDB" id="A0A9X2Q271"/>
<dbReference type="GO" id="GO:0007165">
    <property type="term" value="P:signal transduction"/>
    <property type="evidence" value="ECO:0007669"/>
    <property type="project" value="TreeGrafter"/>
</dbReference>
<evidence type="ECO:0000256" key="5">
    <source>
        <dbReference type="ARBA" id="ARBA00022801"/>
    </source>
</evidence>
<keyword evidence="5 8" id="KW-0378">Hydrolase</keyword>
<gene>
    <name evidence="9" type="ORF">GGP71_002178</name>
    <name evidence="10" type="ORF">GGP99_001848</name>
</gene>
<dbReference type="InterPro" id="IPR020550">
    <property type="entry name" value="Inositol_monophosphatase_CS"/>
</dbReference>
<feature type="binding site" evidence="7">
    <location>
        <position position="97"/>
    </location>
    <ligand>
        <name>Mg(2+)</name>
        <dbReference type="ChEBI" id="CHEBI:18420"/>
        <label>1</label>
        <note>catalytic</note>
    </ligand>
</feature>
<feature type="binding site" evidence="7">
    <location>
        <position position="222"/>
    </location>
    <ligand>
        <name>Mg(2+)</name>
        <dbReference type="ChEBI" id="CHEBI:18420"/>
        <label>1</label>
        <note>catalytic</note>
    </ligand>
</feature>
<sequence length="277" mass="29875">MDAPTHDSPYDLLLDTAVQAARRAAAVIREQAGRPGGVRDKSRNDFVTDADERAQAVIVESLRETFPRDAILAEEGAAGDGEAPVVSGRRWIVDPIDGTTNFMHQVPPYAVSIALQEEDEIVVGVVLDVPRDELFTAVAGHGLQVNGEEEGVSATDAFGEAFLATGFPYRRFEHTDRYLDVLADILRDAQGVRRHGSAAVDLAWTACGRFDGFFETGLNPWDIAAGVLLVREGGGRVTNYHDDAGLTPVFDQQMCATNGPVHAALLGHLAPMDDVRL</sequence>
<dbReference type="EMBL" id="JANTZM010000008">
    <property type="protein sequence ID" value="MCS4157881.1"/>
    <property type="molecule type" value="Genomic_DNA"/>
</dbReference>
<feature type="binding site" evidence="7">
    <location>
        <position position="74"/>
    </location>
    <ligand>
        <name>Mg(2+)</name>
        <dbReference type="ChEBI" id="CHEBI:18420"/>
        <label>1</label>
        <note>catalytic</note>
    </ligand>
</feature>
<keyword evidence="6 7" id="KW-0460">Magnesium</keyword>
<dbReference type="InterPro" id="IPR033942">
    <property type="entry name" value="IMPase"/>
</dbReference>
<dbReference type="PRINTS" id="PR00377">
    <property type="entry name" value="IMPHPHTASES"/>
</dbReference>
<organism evidence="9 11">
    <name type="scientific">Salinibacter ruber</name>
    <dbReference type="NCBI Taxonomy" id="146919"/>
    <lineage>
        <taxon>Bacteria</taxon>
        <taxon>Pseudomonadati</taxon>
        <taxon>Rhodothermota</taxon>
        <taxon>Rhodothermia</taxon>
        <taxon>Rhodothermales</taxon>
        <taxon>Salinibacteraceae</taxon>
        <taxon>Salinibacter</taxon>
    </lineage>
</organism>
<evidence type="ECO:0000256" key="2">
    <source>
        <dbReference type="ARBA" id="ARBA00001946"/>
    </source>
</evidence>
<evidence type="ECO:0000256" key="1">
    <source>
        <dbReference type="ARBA" id="ARBA00001033"/>
    </source>
</evidence>
<evidence type="ECO:0000313" key="11">
    <source>
        <dbReference type="Proteomes" id="UP001155027"/>
    </source>
</evidence>
<dbReference type="InterPro" id="IPR022337">
    <property type="entry name" value="Inositol_monophosphatase_SuhB"/>
</dbReference>
<feature type="binding site" evidence="7">
    <location>
        <position position="96"/>
    </location>
    <ligand>
        <name>Mg(2+)</name>
        <dbReference type="ChEBI" id="CHEBI:18420"/>
        <label>1</label>
        <note>catalytic</note>
    </ligand>
</feature>
<dbReference type="InterPro" id="IPR020583">
    <property type="entry name" value="Inositol_monoP_metal-BS"/>
</dbReference>
<dbReference type="GO" id="GO:0008934">
    <property type="term" value="F:inositol monophosphate 1-phosphatase activity"/>
    <property type="evidence" value="ECO:0007669"/>
    <property type="project" value="InterPro"/>
</dbReference>
<comment type="cofactor">
    <cofactor evidence="2 7 8">
        <name>Mg(2+)</name>
        <dbReference type="ChEBI" id="CHEBI:18420"/>
    </cofactor>
</comment>
<proteinExistence type="inferred from homology"/>
<dbReference type="Gene3D" id="3.30.540.10">
    <property type="entry name" value="Fructose-1,6-Bisphosphatase, subunit A, domain 1"/>
    <property type="match status" value="1"/>
</dbReference>
<dbReference type="PROSITE" id="PS00629">
    <property type="entry name" value="IMP_1"/>
    <property type="match status" value="1"/>
</dbReference>
<dbReference type="GO" id="GO:0006020">
    <property type="term" value="P:inositol metabolic process"/>
    <property type="evidence" value="ECO:0007669"/>
    <property type="project" value="TreeGrafter"/>
</dbReference>
<evidence type="ECO:0000313" key="10">
    <source>
        <dbReference type="EMBL" id="MCS4157881.1"/>
    </source>
</evidence>
<dbReference type="Gene3D" id="3.40.190.80">
    <property type="match status" value="1"/>
</dbReference>
<evidence type="ECO:0000313" key="9">
    <source>
        <dbReference type="EMBL" id="MCS3678248.1"/>
    </source>
</evidence>
<dbReference type="Proteomes" id="UP001155027">
    <property type="component" value="Unassembled WGS sequence"/>
</dbReference>
<comment type="catalytic activity">
    <reaction evidence="1 8">
        <text>a myo-inositol phosphate + H2O = myo-inositol + phosphate</text>
        <dbReference type="Rhea" id="RHEA:24056"/>
        <dbReference type="ChEBI" id="CHEBI:15377"/>
        <dbReference type="ChEBI" id="CHEBI:17268"/>
        <dbReference type="ChEBI" id="CHEBI:43474"/>
        <dbReference type="ChEBI" id="CHEBI:84139"/>
        <dbReference type="EC" id="3.1.3.25"/>
    </reaction>
</comment>
<accession>A0A9X2Q271</accession>
<evidence type="ECO:0000256" key="8">
    <source>
        <dbReference type="RuleBase" id="RU364068"/>
    </source>
</evidence>
<dbReference type="GO" id="GO:0046872">
    <property type="term" value="F:metal ion binding"/>
    <property type="evidence" value="ECO:0007669"/>
    <property type="project" value="UniProtKB-KW"/>
</dbReference>
<dbReference type="PROSITE" id="PS00630">
    <property type="entry name" value="IMP_2"/>
    <property type="match status" value="1"/>
</dbReference>
<comment type="similarity">
    <text evidence="3 8">Belongs to the inositol monophosphatase superfamily.</text>
</comment>
<comment type="caution">
    <text evidence="9">The sequence shown here is derived from an EMBL/GenBank/DDBJ whole genome shotgun (WGS) entry which is preliminary data.</text>
</comment>
<keyword evidence="4 7" id="KW-0479">Metal-binding</keyword>
<dbReference type="FunFam" id="3.30.540.10:FF:000003">
    <property type="entry name" value="Inositol-1-monophosphatase"/>
    <property type="match status" value="1"/>
</dbReference>
<dbReference type="PANTHER" id="PTHR20854">
    <property type="entry name" value="INOSITOL MONOPHOSPHATASE"/>
    <property type="match status" value="1"/>
</dbReference>
<dbReference type="EMBL" id="JANUAU010000006">
    <property type="protein sequence ID" value="MCS3678248.1"/>
    <property type="molecule type" value="Genomic_DNA"/>
</dbReference>
<evidence type="ECO:0000256" key="7">
    <source>
        <dbReference type="PIRSR" id="PIRSR600760-2"/>
    </source>
</evidence>
<dbReference type="InterPro" id="IPR000760">
    <property type="entry name" value="Inositol_monophosphatase-like"/>
</dbReference>
<protein>
    <recommendedName>
        <fullName evidence="8">Inositol-1-monophosphatase</fullName>
        <ecNumber evidence="8">3.1.3.25</ecNumber>
    </recommendedName>
</protein>
<dbReference type="PANTHER" id="PTHR20854:SF4">
    <property type="entry name" value="INOSITOL-1-MONOPHOSPHATASE-RELATED"/>
    <property type="match status" value="1"/>
</dbReference>
<dbReference type="SUPFAM" id="SSF56655">
    <property type="entry name" value="Carbohydrate phosphatase"/>
    <property type="match status" value="1"/>
</dbReference>